<dbReference type="AlphaFoldDB" id="A0A2V2Z1E9"/>
<dbReference type="InterPro" id="IPR037523">
    <property type="entry name" value="VOC_core"/>
</dbReference>
<evidence type="ECO:0000259" key="1">
    <source>
        <dbReference type="PROSITE" id="PS51819"/>
    </source>
</evidence>
<accession>A0A2V2Z1E9</accession>
<keyword evidence="3" id="KW-1185">Reference proteome</keyword>
<dbReference type="PROSITE" id="PS51819">
    <property type="entry name" value="VOC"/>
    <property type="match status" value="1"/>
</dbReference>
<dbReference type="Proteomes" id="UP000246635">
    <property type="component" value="Unassembled WGS sequence"/>
</dbReference>
<dbReference type="RefSeq" id="WP_110042201.1">
    <property type="nucleotide sequence ID" value="NZ_CP054613.1"/>
</dbReference>
<dbReference type="Pfam" id="PF00903">
    <property type="entry name" value="Glyoxalase"/>
    <property type="match status" value="1"/>
</dbReference>
<protein>
    <submittedName>
        <fullName evidence="2">Catechol 2,3-dioxygenase-like lactoylglutathione lyase family enzyme</fullName>
    </submittedName>
</protein>
<dbReference type="InterPro" id="IPR004360">
    <property type="entry name" value="Glyas_Fos-R_dOase_dom"/>
</dbReference>
<dbReference type="GO" id="GO:0016829">
    <property type="term" value="F:lyase activity"/>
    <property type="evidence" value="ECO:0007669"/>
    <property type="project" value="UniProtKB-KW"/>
</dbReference>
<dbReference type="InterPro" id="IPR029068">
    <property type="entry name" value="Glyas_Bleomycin-R_OHBP_Dase"/>
</dbReference>
<keyword evidence="2" id="KW-0560">Oxidoreductase</keyword>
<name>A0A2V2Z1E9_9BACL</name>
<gene>
    <name evidence="2" type="ORF">DFQ01_101413</name>
</gene>
<proteinExistence type="predicted"/>
<sequence length="127" mass="14186">MNQMGSAAIVTSYIYIPVSDANRSGAWYAKHLGFQWNPELGQNIELRTTTGVWMFMRTDYPLPSAEDTARRPVFGLQVSDIQALHQSLQEQGQQVSAITEDEGGSIFVLTDPDGNQIEIWGGWPNLR</sequence>
<comment type="caution">
    <text evidence="2">The sequence shown here is derived from an EMBL/GenBank/DDBJ whole genome shotgun (WGS) entry which is preliminary data.</text>
</comment>
<keyword evidence="2" id="KW-0456">Lyase</keyword>
<dbReference type="Gene3D" id="3.10.180.10">
    <property type="entry name" value="2,3-Dihydroxybiphenyl 1,2-Dioxygenase, domain 1"/>
    <property type="match status" value="1"/>
</dbReference>
<dbReference type="SUPFAM" id="SSF54593">
    <property type="entry name" value="Glyoxalase/Bleomycin resistance protein/Dihydroxybiphenyl dioxygenase"/>
    <property type="match status" value="1"/>
</dbReference>
<keyword evidence="2" id="KW-0223">Dioxygenase</keyword>
<feature type="domain" description="VOC" evidence="1">
    <location>
        <begin position="10"/>
        <end position="122"/>
    </location>
</feature>
<evidence type="ECO:0000313" key="3">
    <source>
        <dbReference type="Proteomes" id="UP000246635"/>
    </source>
</evidence>
<evidence type="ECO:0000313" key="2">
    <source>
        <dbReference type="EMBL" id="PWW08687.1"/>
    </source>
</evidence>
<organism evidence="2 3">
    <name type="scientific">Paenibacillus cellulosilyticus</name>
    <dbReference type="NCBI Taxonomy" id="375489"/>
    <lineage>
        <taxon>Bacteria</taxon>
        <taxon>Bacillati</taxon>
        <taxon>Bacillota</taxon>
        <taxon>Bacilli</taxon>
        <taxon>Bacillales</taxon>
        <taxon>Paenibacillaceae</taxon>
        <taxon>Paenibacillus</taxon>
    </lineage>
</organism>
<reference evidence="2 3" key="1">
    <citation type="submission" date="2018-05" db="EMBL/GenBank/DDBJ databases">
        <title>Genomic Encyclopedia of Type Strains, Phase III (KMG-III): the genomes of soil and plant-associated and newly described type strains.</title>
        <authorList>
            <person name="Whitman W."/>
        </authorList>
    </citation>
    <scope>NUCLEOTIDE SEQUENCE [LARGE SCALE GENOMIC DNA]</scope>
    <source>
        <strain evidence="2 3">CECT 5696</strain>
    </source>
</reference>
<dbReference type="EMBL" id="QGTQ01000001">
    <property type="protein sequence ID" value="PWW08687.1"/>
    <property type="molecule type" value="Genomic_DNA"/>
</dbReference>
<dbReference type="CDD" id="cd06587">
    <property type="entry name" value="VOC"/>
    <property type="match status" value="1"/>
</dbReference>
<dbReference type="GO" id="GO:0051213">
    <property type="term" value="F:dioxygenase activity"/>
    <property type="evidence" value="ECO:0007669"/>
    <property type="project" value="UniProtKB-KW"/>
</dbReference>
<dbReference type="OrthoDB" id="291991at2"/>